<dbReference type="Pfam" id="PF14344">
    <property type="entry name" value="DUF4397"/>
    <property type="match status" value="1"/>
</dbReference>
<organism evidence="2 3">
    <name type="scientific">Haladaptatus paucihalophilus DX253</name>
    <dbReference type="NCBI Taxonomy" id="797209"/>
    <lineage>
        <taxon>Archaea</taxon>
        <taxon>Methanobacteriati</taxon>
        <taxon>Methanobacteriota</taxon>
        <taxon>Stenosarchaea group</taxon>
        <taxon>Halobacteria</taxon>
        <taxon>Halobacteriales</taxon>
        <taxon>Haladaptataceae</taxon>
        <taxon>Haladaptatus</taxon>
    </lineage>
</organism>
<dbReference type="RefSeq" id="WP_073096659.1">
    <property type="nucleotide sequence ID" value="NZ_AEMG01000029.1"/>
</dbReference>
<evidence type="ECO:0000313" key="2">
    <source>
        <dbReference type="EMBL" id="SHL05608.1"/>
    </source>
</evidence>
<dbReference type="OrthoDB" id="187327at2157"/>
<evidence type="ECO:0000259" key="1">
    <source>
        <dbReference type="Pfam" id="PF14344"/>
    </source>
</evidence>
<dbReference type="AlphaFoldDB" id="A0A1M6XI79"/>
<keyword evidence="3" id="KW-1185">Reference proteome</keyword>
<dbReference type="InterPro" id="IPR025510">
    <property type="entry name" value="DUF4397"/>
</dbReference>
<gene>
    <name evidence="2" type="ORF">SAMN05444342_2869</name>
</gene>
<sequence>MKQTRRQVLRAIGVSSIPILGGISSAQDMTTSQNGNASRVRVIHAIPDAPEVDVYVDGNRVLQNVAFKDVSDYLDLDAGKHTIQVAPAGQGQGSAVIDEQVTLDANTDYTIAAGGTLDSPQAFVFVDENEVPSGDQARLRAVHLSPDAPAVDITADGDVLVEGLEFGNASDYVEVPAGSYTIGIRPAGMNDAVATFDVTLEGGTVVSAFAVGLLQTNDEAQAFDLLPTIDAPTEMMTTTTTTM</sequence>
<dbReference type="EMBL" id="FRAN01000004">
    <property type="protein sequence ID" value="SHL05608.1"/>
    <property type="molecule type" value="Genomic_DNA"/>
</dbReference>
<protein>
    <recommendedName>
        <fullName evidence="1">DUF4397 domain-containing protein</fullName>
    </recommendedName>
</protein>
<reference evidence="3" key="1">
    <citation type="submission" date="2016-11" db="EMBL/GenBank/DDBJ databases">
        <authorList>
            <person name="Varghese N."/>
            <person name="Submissions S."/>
        </authorList>
    </citation>
    <scope>NUCLEOTIDE SEQUENCE [LARGE SCALE GENOMIC DNA]</scope>
    <source>
        <strain evidence="3">DX253</strain>
    </source>
</reference>
<feature type="domain" description="DUF4397" evidence="1">
    <location>
        <begin position="38"/>
        <end position="154"/>
    </location>
</feature>
<name>A0A1M6XI79_HALPU</name>
<accession>A0A1M6XI79</accession>
<dbReference type="Proteomes" id="UP000184203">
    <property type="component" value="Unassembled WGS sequence"/>
</dbReference>
<evidence type="ECO:0000313" key="3">
    <source>
        <dbReference type="Proteomes" id="UP000184203"/>
    </source>
</evidence>
<proteinExistence type="predicted"/>